<dbReference type="Proteomes" id="UP000234632">
    <property type="component" value="Unassembled WGS sequence"/>
</dbReference>
<sequence>MDSNTRVLKAVGAWLFLLVLAVAAAAVTIALVNKYLYGPTTDVRAYVEDLRDGEGGEALGLLNAEVPEADAAMLDGAPLEAAAGSLEDVEVSTVEDTGDGGAAVRAEYVLDGQRHSSQFDLHPVDTQWGFFTVWAFDGSRLPVVEVSLPGASSVDLNGTAVALPGSSGEFAVFYPGVYTASYDSELVRAEPRTAVVTGPGQRARIELEAEPTDRLREEVDRQLREHLEGCAEQDTLYPAGCPFSYEFDGRVAGEVEWSIVDHPEPEIVVGTRGGGGWGLEPARGTARIAFDSLDLFTGEVERVEREVPFEVSADLAVDRSTVTVTPRG</sequence>
<gene>
    <name evidence="1" type="ORF">AUQ48_07395</name>
</gene>
<comment type="caution">
    <text evidence="1">The sequence shown here is derived from an EMBL/GenBank/DDBJ whole genome shotgun (WGS) entry which is preliminary data.</text>
</comment>
<evidence type="ECO:0000313" key="2">
    <source>
        <dbReference type="Proteomes" id="UP000234632"/>
    </source>
</evidence>
<dbReference type="EMBL" id="LOMZ01000001">
    <property type="protein sequence ID" value="PLC12094.1"/>
    <property type="molecule type" value="Genomic_DNA"/>
</dbReference>
<protein>
    <recommendedName>
        <fullName evidence="3">DUF4878 domain-containing protein</fullName>
    </recommendedName>
</protein>
<name>A0A2N4T1I3_9MICC</name>
<organism evidence="1 2">
    <name type="scientific">Kocuria flava</name>
    <dbReference type="NCBI Taxonomy" id="446860"/>
    <lineage>
        <taxon>Bacteria</taxon>
        <taxon>Bacillati</taxon>
        <taxon>Actinomycetota</taxon>
        <taxon>Actinomycetes</taxon>
        <taxon>Micrococcales</taxon>
        <taxon>Micrococcaceae</taxon>
        <taxon>Kocuria</taxon>
    </lineage>
</organism>
<accession>A0A2N4T1I3</accession>
<dbReference type="RefSeq" id="WP_101851754.1">
    <property type="nucleotide sequence ID" value="NZ_JARVWU010000001.1"/>
</dbReference>
<evidence type="ECO:0008006" key="3">
    <source>
        <dbReference type="Google" id="ProtNLM"/>
    </source>
</evidence>
<reference evidence="1 2" key="1">
    <citation type="submission" date="2015-12" db="EMBL/GenBank/DDBJ databases">
        <authorList>
            <person name="Shamseldin A."/>
            <person name="Moawad H."/>
            <person name="Abd El-Rahim W.M."/>
            <person name="Sadowsky M.J."/>
        </authorList>
    </citation>
    <scope>NUCLEOTIDE SEQUENCE [LARGE SCALE GENOMIC DNA]</scope>
    <source>
        <strain evidence="1 2">S43</strain>
    </source>
</reference>
<evidence type="ECO:0000313" key="1">
    <source>
        <dbReference type="EMBL" id="PLC12094.1"/>
    </source>
</evidence>
<proteinExistence type="predicted"/>
<dbReference type="AlphaFoldDB" id="A0A2N4T1I3"/>